<protein>
    <recommendedName>
        <fullName evidence="3">DNA-directed RNA polymerase subunit omega</fullName>
        <ecNumber evidence="2">2.7.7.6</ecNumber>
    </recommendedName>
    <alternativeName>
        <fullName evidence="8">Transcriptase subunit omega</fullName>
    </alternativeName>
</protein>
<comment type="similarity">
    <text evidence="1">Belongs to the RNA polymerase subunit omega family.</text>
</comment>
<dbReference type="SMART" id="SM01409">
    <property type="entry name" value="RNA_pol_Rpb6"/>
    <property type="match status" value="1"/>
</dbReference>
<evidence type="ECO:0000256" key="1">
    <source>
        <dbReference type="ARBA" id="ARBA00006711"/>
    </source>
</evidence>
<dbReference type="Gene3D" id="3.90.940.10">
    <property type="match status" value="1"/>
</dbReference>
<dbReference type="SUPFAM" id="SSF63562">
    <property type="entry name" value="RPB6/omega subunit-like"/>
    <property type="match status" value="1"/>
</dbReference>
<evidence type="ECO:0000256" key="6">
    <source>
        <dbReference type="ARBA" id="ARBA00022695"/>
    </source>
</evidence>
<dbReference type="InterPro" id="IPR006110">
    <property type="entry name" value="Pol_omega/Rpo6/RPB6"/>
</dbReference>
<dbReference type="InterPro" id="IPR036161">
    <property type="entry name" value="RPB6/omega-like_sf"/>
</dbReference>
<evidence type="ECO:0000256" key="3">
    <source>
        <dbReference type="ARBA" id="ARBA00013725"/>
    </source>
</evidence>
<accession>A0ABV1H8B8</accession>
<evidence type="ECO:0000256" key="5">
    <source>
        <dbReference type="ARBA" id="ARBA00022679"/>
    </source>
</evidence>
<evidence type="ECO:0000313" key="10">
    <source>
        <dbReference type="EMBL" id="MEQ2555964.1"/>
    </source>
</evidence>
<dbReference type="EC" id="2.7.7.6" evidence="2"/>
<sequence length="117" mass="13187">MIHPSYSELMNVINSEVEEGEQPLVQSRYSIVKAAATRAKQIIDSRAIEEKLLKMPEKDKDKVSEPVLSDDEEFRLKLGEPTIPKSSNMKPLSIAVEELYEGKVKIVNNANDISEDE</sequence>
<evidence type="ECO:0000256" key="8">
    <source>
        <dbReference type="ARBA" id="ARBA00029924"/>
    </source>
</evidence>
<keyword evidence="5 10" id="KW-0808">Transferase</keyword>
<keyword evidence="4 10" id="KW-0240">DNA-directed RNA polymerase</keyword>
<comment type="catalytic activity">
    <reaction evidence="9">
        <text>RNA(n) + a ribonucleoside 5'-triphosphate = RNA(n+1) + diphosphate</text>
        <dbReference type="Rhea" id="RHEA:21248"/>
        <dbReference type="Rhea" id="RHEA-COMP:14527"/>
        <dbReference type="Rhea" id="RHEA-COMP:17342"/>
        <dbReference type="ChEBI" id="CHEBI:33019"/>
        <dbReference type="ChEBI" id="CHEBI:61557"/>
        <dbReference type="ChEBI" id="CHEBI:140395"/>
        <dbReference type="EC" id="2.7.7.6"/>
    </reaction>
</comment>
<dbReference type="Proteomes" id="UP001546774">
    <property type="component" value="Unassembled WGS sequence"/>
</dbReference>
<evidence type="ECO:0000256" key="7">
    <source>
        <dbReference type="ARBA" id="ARBA00023163"/>
    </source>
</evidence>
<evidence type="ECO:0000256" key="2">
    <source>
        <dbReference type="ARBA" id="ARBA00012418"/>
    </source>
</evidence>
<dbReference type="GO" id="GO:0003899">
    <property type="term" value="F:DNA-directed RNA polymerase activity"/>
    <property type="evidence" value="ECO:0007669"/>
    <property type="project" value="UniProtKB-EC"/>
</dbReference>
<dbReference type="Pfam" id="PF01192">
    <property type="entry name" value="RNA_pol_Rpb6"/>
    <property type="match status" value="1"/>
</dbReference>
<dbReference type="NCBIfam" id="TIGR00690">
    <property type="entry name" value="rpoZ"/>
    <property type="match status" value="1"/>
</dbReference>
<dbReference type="InterPro" id="IPR003716">
    <property type="entry name" value="DNA-dir_RNA_pol_omega"/>
</dbReference>
<keyword evidence="11" id="KW-1185">Reference proteome</keyword>
<evidence type="ECO:0000313" key="11">
    <source>
        <dbReference type="Proteomes" id="UP001546774"/>
    </source>
</evidence>
<dbReference type="GO" id="GO:0000428">
    <property type="term" value="C:DNA-directed RNA polymerase complex"/>
    <property type="evidence" value="ECO:0007669"/>
    <property type="project" value="UniProtKB-KW"/>
</dbReference>
<name>A0ABV1H8B8_9FIRM</name>
<reference evidence="10" key="1">
    <citation type="submission" date="2024-03" db="EMBL/GenBank/DDBJ databases">
        <title>Human intestinal bacterial collection.</title>
        <authorList>
            <person name="Pauvert C."/>
            <person name="Hitch T.C.A."/>
            <person name="Clavel T."/>
        </authorList>
    </citation>
    <scope>NUCLEOTIDE SEQUENCE [LARGE SCALE GENOMIC DNA]</scope>
    <source>
        <strain evidence="10">CLA-AA-H89B</strain>
    </source>
</reference>
<organism evidence="10 11">
    <name type="scientific">Lachnospira intestinalis</name>
    <dbReference type="NCBI Taxonomy" id="3133158"/>
    <lineage>
        <taxon>Bacteria</taxon>
        <taxon>Bacillati</taxon>
        <taxon>Bacillota</taxon>
        <taxon>Clostridia</taxon>
        <taxon>Lachnospirales</taxon>
        <taxon>Lachnospiraceae</taxon>
        <taxon>Lachnospira</taxon>
    </lineage>
</organism>
<comment type="caution">
    <text evidence="10">The sequence shown here is derived from an EMBL/GenBank/DDBJ whole genome shotgun (WGS) entry which is preliminary data.</text>
</comment>
<keyword evidence="7" id="KW-0804">Transcription</keyword>
<keyword evidence="6 10" id="KW-0548">Nucleotidyltransferase</keyword>
<proteinExistence type="inferred from homology"/>
<evidence type="ECO:0000256" key="4">
    <source>
        <dbReference type="ARBA" id="ARBA00022478"/>
    </source>
</evidence>
<evidence type="ECO:0000256" key="9">
    <source>
        <dbReference type="ARBA" id="ARBA00048552"/>
    </source>
</evidence>
<gene>
    <name evidence="10" type="primary">rpoZ</name>
    <name evidence="10" type="ORF">WMO37_13280</name>
</gene>
<dbReference type="EMBL" id="JBBMFS010000015">
    <property type="protein sequence ID" value="MEQ2555964.1"/>
    <property type="molecule type" value="Genomic_DNA"/>
</dbReference>